<evidence type="ECO:0000256" key="4">
    <source>
        <dbReference type="ARBA" id="ARBA00022553"/>
    </source>
</evidence>
<dbReference type="FunCoup" id="W4KB25">
    <property type="interactions" value="287"/>
</dbReference>
<evidence type="ECO:0000313" key="11">
    <source>
        <dbReference type="EMBL" id="ETW82924.1"/>
    </source>
</evidence>
<reference evidence="11 12" key="1">
    <citation type="journal article" date="2012" name="New Phytol.">
        <title>Insight into trade-off between wood decay and parasitism from the genome of a fungal forest pathogen.</title>
        <authorList>
            <person name="Olson A."/>
            <person name="Aerts A."/>
            <person name="Asiegbu F."/>
            <person name="Belbahri L."/>
            <person name="Bouzid O."/>
            <person name="Broberg A."/>
            <person name="Canback B."/>
            <person name="Coutinho P.M."/>
            <person name="Cullen D."/>
            <person name="Dalman K."/>
            <person name="Deflorio G."/>
            <person name="van Diepen L.T."/>
            <person name="Dunand C."/>
            <person name="Duplessis S."/>
            <person name="Durling M."/>
            <person name="Gonthier P."/>
            <person name="Grimwood J."/>
            <person name="Fossdal C.G."/>
            <person name="Hansson D."/>
            <person name="Henrissat B."/>
            <person name="Hietala A."/>
            <person name="Himmelstrand K."/>
            <person name="Hoffmeister D."/>
            <person name="Hogberg N."/>
            <person name="James T.Y."/>
            <person name="Karlsson M."/>
            <person name="Kohler A."/>
            <person name="Kues U."/>
            <person name="Lee Y.H."/>
            <person name="Lin Y.C."/>
            <person name="Lind M."/>
            <person name="Lindquist E."/>
            <person name="Lombard V."/>
            <person name="Lucas S."/>
            <person name="Lunden K."/>
            <person name="Morin E."/>
            <person name="Murat C."/>
            <person name="Park J."/>
            <person name="Raffaello T."/>
            <person name="Rouze P."/>
            <person name="Salamov A."/>
            <person name="Schmutz J."/>
            <person name="Solheim H."/>
            <person name="Stahlberg J."/>
            <person name="Velez H."/>
            <person name="de Vries R.P."/>
            <person name="Wiebenga A."/>
            <person name="Woodward S."/>
            <person name="Yakovlev I."/>
            <person name="Garbelotto M."/>
            <person name="Martin F."/>
            <person name="Grigoriev I.V."/>
            <person name="Stenlid J."/>
        </authorList>
    </citation>
    <scope>NUCLEOTIDE SEQUENCE [LARGE SCALE GENOMIC DNA]</scope>
    <source>
        <strain evidence="11 12">TC 32-1</strain>
    </source>
</reference>
<evidence type="ECO:0000256" key="8">
    <source>
        <dbReference type="RuleBase" id="RU003838"/>
    </source>
</evidence>
<dbReference type="SUPFAM" id="SSF54675">
    <property type="entry name" value="Nicotinate/Quinolinate PRTase N-terminal domain-like"/>
    <property type="match status" value="1"/>
</dbReference>
<evidence type="ECO:0000256" key="7">
    <source>
        <dbReference type="ARBA" id="ARBA00048668"/>
    </source>
</evidence>
<dbReference type="InterPro" id="IPR040727">
    <property type="entry name" value="NAPRTase_N"/>
</dbReference>
<feature type="domain" description="Nicotinate phosphoribosyltransferase N-terminal" evidence="10">
    <location>
        <begin position="11"/>
        <end position="103"/>
    </location>
</feature>
<dbReference type="RefSeq" id="XP_009545229.1">
    <property type="nucleotide sequence ID" value="XM_009546934.1"/>
</dbReference>
<dbReference type="PANTHER" id="PTHR11098:SF1">
    <property type="entry name" value="NICOTINATE PHOSPHORIBOSYLTRANSFERASE"/>
    <property type="match status" value="1"/>
</dbReference>
<comment type="PTM">
    <text evidence="8">Transiently phosphorylated on a His residue during the reaction cycle. Phosphorylation strongly increases the affinity for substrates and increases the rate of nicotinate D-ribonucleotide production. Dephosphorylation regenerates the low-affinity form of the enzyme, leading to product release.</text>
</comment>
<dbReference type="OrthoDB" id="193380at2759"/>
<evidence type="ECO:0000259" key="10">
    <source>
        <dbReference type="Pfam" id="PF17767"/>
    </source>
</evidence>
<dbReference type="GO" id="GO:0004516">
    <property type="term" value="F:nicotinate phosphoribosyltransferase activity"/>
    <property type="evidence" value="ECO:0007669"/>
    <property type="project" value="UniProtKB-UniRule"/>
</dbReference>
<dbReference type="Gene3D" id="3.20.140.10">
    <property type="entry name" value="nicotinate phosphoribosyltransferase"/>
    <property type="match status" value="1"/>
</dbReference>
<dbReference type="EC" id="6.3.4.21" evidence="3 8"/>
<keyword evidence="5 8" id="KW-0436">Ligase</keyword>
<dbReference type="HOGENOM" id="CLU_030991_0_0_1"/>
<sequence length="439" mass="47162">MDADVLPRSLLDTDLYKLTMQQAVLHTFPAARATYRFTHRDPAALFTRACAARLARSVSRFSELALTPAERAWLAHACPYLTPAYLSYLAAYRFDPAQVSVAFVPAAAAAAAAADTLADADRNRAGSGDPDERGRIEIAVAGPWVDAICWEVPLMATLSEIYYRTADTDWSLDGQDELAYAKAQRLLAAGCVVSEFGTRRRRAFAVQDTVVAAFVRAQRDLAAAPAADAVGKLAGTSNVYLAMKHGIAPIGTIAHEWVMGVAALRGYAHANATAMDLWERVYPDALLVALTDTFSSDVFFEDLVRDPARAQRWRGLRQDSGDPHAFAARARAAYARAGVDHRGKAIVYSDALDVDKALALRAACAAEGFAPSFGIGTFLTNDFCAASGGEERVRSRALNIVIKLASVDGAPCVKLSDDPSKNTGDPETVARVKELYGLS</sequence>
<evidence type="ECO:0000256" key="3">
    <source>
        <dbReference type="ARBA" id="ARBA00013236"/>
    </source>
</evidence>
<comment type="catalytic activity">
    <reaction evidence="7 8">
        <text>5-phospho-alpha-D-ribose 1-diphosphate + nicotinate + ATP + H2O = nicotinate beta-D-ribonucleotide + ADP + phosphate + diphosphate</text>
        <dbReference type="Rhea" id="RHEA:36163"/>
        <dbReference type="ChEBI" id="CHEBI:15377"/>
        <dbReference type="ChEBI" id="CHEBI:30616"/>
        <dbReference type="ChEBI" id="CHEBI:32544"/>
        <dbReference type="ChEBI" id="CHEBI:33019"/>
        <dbReference type="ChEBI" id="CHEBI:43474"/>
        <dbReference type="ChEBI" id="CHEBI:57502"/>
        <dbReference type="ChEBI" id="CHEBI:58017"/>
        <dbReference type="ChEBI" id="CHEBI:456216"/>
        <dbReference type="EC" id="6.3.4.21"/>
    </reaction>
</comment>
<dbReference type="Pfam" id="PF04095">
    <property type="entry name" value="NAPRTase"/>
    <property type="match status" value="1"/>
</dbReference>
<dbReference type="NCBIfam" id="TIGR01514">
    <property type="entry name" value="NAPRTase"/>
    <property type="match status" value="1"/>
</dbReference>
<evidence type="ECO:0000256" key="2">
    <source>
        <dbReference type="ARBA" id="ARBA00010897"/>
    </source>
</evidence>
<dbReference type="InterPro" id="IPR006406">
    <property type="entry name" value="Nic_PRibTrfase"/>
</dbReference>
<dbReference type="UniPathway" id="UPA00253">
    <property type="reaction ID" value="UER00457"/>
</dbReference>
<dbReference type="SUPFAM" id="SSF51690">
    <property type="entry name" value="Nicotinate/Quinolinate PRTase C-terminal domain-like"/>
    <property type="match status" value="1"/>
</dbReference>
<evidence type="ECO:0000256" key="5">
    <source>
        <dbReference type="ARBA" id="ARBA00022598"/>
    </source>
</evidence>
<proteinExistence type="inferred from homology"/>
<dbReference type="GO" id="GO:0005829">
    <property type="term" value="C:cytosol"/>
    <property type="evidence" value="ECO:0007669"/>
    <property type="project" value="TreeGrafter"/>
</dbReference>
<comment type="pathway">
    <text evidence="1 8">Cofactor biosynthesis; NAD(+) biosynthesis; nicotinate D-ribonucleotide from nicotinate: step 1/1.</text>
</comment>
<name>W4KB25_HETIT</name>
<dbReference type="KEGG" id="hir:HETIRDRAFT_416954"/>
<dbReference type="eggNOG" id="KOG2511">
    <property type="taxonomic scope" value="Eukaryota"/>
</dbReference>
<evidence type="ECO:0000259" key="9">
    <source>
        <dbReference type="Pfam" id="PF04095"/>
    </source>
</evidence>
<feature type="domain" description="Nicotinate/nicotinamide phosphoribosyltransferase" evidence="9">
    <location>
        <begin position="193"/>
        <end position="437"/>
    </location>
</feature>
<evidence type="ECO:0000256" key="1">
    <source>
        <dbReference type="ARBA" id="ARBA00004952"/>
    </source>
</evidence>
<keyword evidence="6 8" id="KW-0662">Pyridine nucleotide biosynthesis</keyword>
<evidence type="ECO:0000256" key="6">
    <source>
        <dbReference type="ARBA" id="ARBA00022642"/>
    </source>
</evidence>
<evidence type="ECO:0000313" key="12">
    <source>
        <dbReference type="Proteomes" id="UP000030671"/>
    </source>
</evidence>
<gene>
    <name evidence="11" type="ORF">HETIRDRAFT_416954</name>
</gene>
<dbReference type="InterPro" id="IPR036068">
    <property type="entry name" value="Nicotinate_pribotase-like_C"/>
</dbReference>
<dbReference type="GO" id="GO:0034355">
    <property type="term" value="P:NAD+ biosynthetic process via the salvage pathway"/>
    <property type="evidence" value="ECO:0007669"/>
    <property type="project" value="TreeGrafter"/>
</dbReference>
<keyword evidence="4" id="KW-0597">Phosphoprotein</keyword>
<dbReference type="GeneID" id="20673375"/>
<dbReference type="PANTHER" id="PTHR11098">
    <property type="entry name" value="NICOTINATE PHOSPHORIBOSYLTRANSFERASE"/>
    <property type="match status" value="1"/>
</dbReference>
<keyword evidence="12" id="KW-1185">Reference proteome</keyword>
<organism evidence="11 12">
    <name type="scientific">Heterobasidion irregulare (strain TC 32-1)</name>
    <dbReference type="NCBI Taxonomy" id="747525"/>
    <lineage>
        <taxon>Eukaryota</taxon>
        <taxon>Fungi</taxon>
        <taxon>Dikarya</taxon>
        <taxon>Basidiomycota</taxon>
        <taxon>Agaricomycotina</taxon>
        <taxon>Agaricomycetes</taxon>
        <taxon>Russulales</taxon>
        <taxon>Bondarzewiaceae</taxon>
        <taxon>Heterobasidion</taxon>
        <taxon>Heterobasidion annosum species complex</taxon>
    </lineage>
</organism>
<dbReference type="InterPro" id="IPR007229">
    <property type="entry name" value="Nic_PRibTrfase-Fam"/>
</dbReference>
<dbReference type="InterPro" id="IPR041525">
    <property type="entry name" value="N/Namide_PRibTrfase"/>
</dbReference>
<protein>
    <recommendedName>
        <fullName evidence="3 8">Nicotinate phosphoribosyltransferase</fullName>
        <ecNumber evidence="3 8">6.3.4.21</ecNumber>
    </recommendedName>
</protein>
<accession>W4KB25</accession>
<dbReference type="Proteomes" id="UP000030671">
    <property type="component" value="Unassembled WGS sequence"/>
</dbReference>
<comment type="similarity">
    <text evidence="2 8">Belongs to the NAPRTase family.</text>
</comment>
<dbReference type="EMBL" id="KI925457">
    <property type="protein sequence ID" value="ETW82924.1"/>
    <property type="molecule type" value="Genomic_DNA"/>
</dbReference>
<comment type="function">
    <text evidence="8">Catalyzes the synthesis of beta-nicotinate D-ribonucleotide from nicotinate and 5-phospho-D-ribose 1-phosphate at the expense of ATP.</text>
</comment>
<dbReference type="HAMAP" id="MF_00570">
    <property type="entry name" value="NAPRTase"/>
    <property type="match status" value="1"/>
</dbReference>
<dbReference type="STRING" id="747525.W4KB25"/>
<dbReference type="AlphaFoldDB" id="W4KB25"/>
<dbReference type="Pfam" id="PF17767">
    <property type="entry name" value="NAPRTase_N"/>
    <property type="match status" value="1"/>
</dbReference>
<dbReference type="PIRSF" id="PIRSF000484">
    <property type="entry name" value="NAPRT"/>
    <property type="match status" value="1"/>
</dbReference>
<dbReference type="InParanoid" id="W4KB25"/>